<dbReference type="Proteomes" id="UP000475862">
    <property type="component" value="Unassembled WGS sequence"/>
</dbReference>
<comment type="caution">
    <text evidence="2">The sequence shown here is derived from an EMBL/GenBank/DDBJ whole genome shotgun (WGS) entry which is preliminary data.</text>
</comment>
<gene>
    <name evidence="2" type="ORF">AGLY_009660</name>
</gene>
<dbReference type="InterPro" id="IPR020795">
    <property type="entry name" value="ORC3"/>
</dbReference>
<organism evidence="2 3">
    <name type="scientific">Aphis glycines</name>
    <name type="common">Soybean aphid</name>
    <dbReference type="NCBI Taxonomy" id="307491"/>
    <lineage>
        <taxon>Eukaryota</taxon>
        <taxon>Metazoa</taxon>
        <taxon>Ecdysozoa</taxon>
        <taxon>Arthropoda</taxon>
        <taxon>Hexapoda</taxon>
        <taxon>Insecta</taxon>
        <taxon>Pterygota</taxon>
        <taxon>Neoptera</taxon>
        <taxon>Paraneoptera</taxon>
        <taxon>Hemiptera</taxon>
        <taxon>Sternorrhyncha</taxon>
        <taxon>Aphidomorpha</taxon>
        <taxon>Aphidoidea</taxon>
        <taxon>Aphididae</taxon>
        <taxon>Aphidini</taxon>
        <taxon>Aphis</taxon>
        <taxon>Aphis</taxon>
    </lineage>
</organism>
<evidence type="ECO:0000259" key="1">
    <source>
        <dbReference type="Pfam" id="PF07034"/>
    </source>
</evidence>
<dbReference type="OrthoDB" id="10265211at2759"/>
<dbReference type="AlphaFoldDB" id="A0A6G0TH31"/>
<dbReference type="EMBL" id="VYZN01000038">
    <property type="protein sequence ID" value="KAE9532579.1"/>
    <property type="molecule type" value="Genomic_DNA"/>
</dbReference>
<proteinExistence type="predicted"/>
<dbReference type="GO" id="GO:0031261">
    <property type="term" value="C:DNA replication preinitiation complex"/>
    <property type="evidence" value="ECO:0007669"/>
    <property type="project" value="TreeGrafter"/>
</dbReference>
<protein>
    <recommendedName>
        <fullName evidence="1">Origin recognition complex subunit 3 N-terminal domain-containing protein</fullName>
    </recommendedName>
</protein>
<name>A0A6G0TH31_APHGL</name>
<dbReference type="GO" id="GO:0003688">
    <property type="term" value="F:DNA replication origin binding"/>
    <property type="evidence" value="ECO:0007669"/>
    <property type="project" value="TreeGrafter"/>
</dbReference>
<evidence type="ECO:0000313" key="2">
    <source>
        <dbReference type="EMBL" id="KAE9532579.1"/>
    </source>
</evidence>
<evidence type="ECO:0000313" key="3">
    <source>
        <dbReference type="Proteomes" id="UP000475862"/>
    </source>
</evidence>
<sequence>MDSTVSVSKGCFVFKKPNKEKNNKRRSKKQLTTNQPEAELWHTTYIDVWNNIKSKIDDLNGSIYSKFISDTVNFMTKSNITTNQSIPTACLLTGVNLPDHESLFGLLATNLEKSKPPVIVATLFSEHFSSVKNAVISMVSQLLHTDDDESDSDEEMDESLNFVVKRSECTISNLIEWYSHQPNGTRIAVLVKDYEMCQQTVLQNFILLLRFL</sequence>
<dbReference type="InterPro" id="IPR045667">
    <property type="entry name" value="ORC3_N"/>
</dbReference>
<dbReference type="GO" id="GO:0006270">
    <property type="term" value="P:DNA replication initiation"/>
    <property type="evidence" value="ECO:0007669"/>
    <property type="project" value="TreeGrafter"/>
</dbReference>
<keyword evidence="3" id="KW-1185">Reference proteome</keyword>
<dbReference type="Pfam" id="PF07034">
    <property type="entry name" value="ORC3_N"/>
    <property type="match status" value="1"/>
</dbReference>
<accession>A0A6G0TH31</accession>
<dbReference type="GO" id="GO:0005664">
    <property type="term" value="C:nuclear origin of replication recognition complex"/>
    <property type="evidence" value="ECO:0007669"/>
    <property type="project" value="InterPro"/>
</dbReference>
<dbReference type="GO" id="GO:0005656">
    <property type="term" value="C:nuclear pre-replicative complex"/>
    <property type="evidence" value="ECO:0007669"/>
    <property type="project" value="TreeGrafter"/>
</dbReference>
<dbReference type="PANTHER" id="PTHR12748:SF0">
    <property type="entry name" value="ORIGIN RECOGNITION COMPLEX SUBUNIT 3"/>
    <property type="match status" value="1"/>
</dbReference>
<reference evidence="2 3" key="1">
    <citation type="submission" date="2019-08" db="EMBL/GenBank/DDBJ databases">
        <title>The genome of the soybean aphid Biotype 1, its phylome, world population structure and adaptation to the North American continent.</title>
        <authorList>
            <person name="Giordano R."/>
            <person name="Donthu R.K."/>
            <person name="Hernandez A.G."/>
            <person name="Wright C.L."/>
            <person name="Zimin A.V."/>
        </authorList>
    </citation>
    <scope>NUCLEOTIDE SEQUENCE [LARGE SCALE GENOMIC DNA]</scope>
    <source>
        <tissue evidence="2">Whole aphids</tissue>
    </source>
</reference>
<feature type="domain" description="Origin recognition complex subunit 3 N-terminal" evidence="1">
    <location>
        <begin position="3"/>
        <end position="209"/>
    </location>
</feature>
<dbReference type="PANTHER" id="PTHR12748">
    <property type="entry name" value="ORIGIN RECOGNITION COMPLEX SUBUNIT 3"/>
    <property type="match status" value="1"/>
</dbReference>